<protein>
    <recommendedName>
        <fullName evidence="2">Peptidase S1 domain-containing protein</fullName>
    </recommendedName>
</protein>
<dbReference type="InterPro" id="IPR001254">
    <property type="entry name" value="Trypsin_dom"/>
</dbReference>
<dbReference type="SUPFAM" id="SSF50494">
    <property type="entry name" value="Trypsin-like serine proteases"/>
    <property type="match status" value="2"/>
</dbReference>
<dbReference type="InterPro" id="IPR051333">
    <property type="entry name" value="CLIP_Serine_Protease"/>
</dbReference>
<accession>A0A182N9N9</accession>
<dbReference type="GO" id="GO:0004252">
    <property type="term" value="F:serine-type endopeptidase activity"/>
    <property type="evidence" value="ECO:0007669"/>
    <property type="project" value="InterPro"/>
</dbReference>
<organism evidence="3 4">
    <name type="scientific">Anopheles dirus</name>
    <dbReference type="NCBI Taxonomy" id="7168"/>
    <lineage>
        <taxon>Eukaryota</taxon>
        <taxon>Metazoa</taxon>
        <taxon>Ecdysozoa</taxon>
        <taxon>Arthropoda</taxon>
        <taxon>Hexapoda</taxon>
        <taxon>Insecta</taxon>
        <taxon>Pterygota</taxon>
        <taxon>Neoptera</taxon>
        <taxon>Endopterygota</taxon>
        <taxon>Diptera</taxon>
        <taxon>Nematocera</taxon>
        <taxon>Culicoidea</taxon>
        <taxon>Culicidae</taxon>
        <taxon>Anophelinae</taxon>
        <taxon>Anopheles</taxon>
    </lineage>
</organism>
<sequence length="514" mass="58000">MFAALDISEPPGPVSLMSSMSIGELDDRPPDMSVVKLLNSATVIEIRNVVLHPNYTEGSVYNNIAVLKLASVSNVVPICLNFDDRAFNKRELFPHVIIKTNDSIRFATINTNAFKNSSHRLCEEYPSAISFGSEHLCFFNEEFIVPDTCQQHLGLPIEAFHNEFAMFGMYMKGEDCGFGEPALGLRLGAHKAWLESVLLKKRDSSVSFIDTDLWVRDECKYADGTQGICVPQANCSGILERIQRAQQIIYCRSGAVVCCPRKASNPRISAIEQEFDECAERYMDLTRKRSNEMTHIMEIGLQNSSNRSSNCIGYLISTRGVVTSASCLLESDTPYNVVRLHANEYDKNTQSNNIAVVKLASAITPTSRVFPACLWQNVTHSPVHQEVFNSDLKLFNAIFPVFRSDCETILQRSLAAPEICMKLLWENYKPTCPTSSPYIVYFKDKIKRKPNTHCLKAGYPVVWKDYRDAKFYKQTLDYTEYLLGVYSSGECESSASRIVERVAMHIDWLKEALQ</sequence>
<evidence type="ECO:0000313" key="4">
    <source>
        <dbReference type="Proteomes" id="UP000075884"/>
    </source>
</evidence>
<comment type="similarity">
    <text evidence="1">Belongs to the peptidase S1 family. CLIP subfamily.</text>
</comment>
<dbReference type="InterPro" id="IPR043504">
    <property type="entry name" value="Peptidase_S1_PA_chymotrypsin"/>
</dbReference>
<dbReference type="Gene3D" id="2.40.10.10">
    <property type="entry name" value="Trypsin-like serine proteases"/>
    <property type="match status" value="2"/>
</dbReference>
<proteinExistence type="inferred from homology"/>
<evidence type="ECO:0000313" key="3">
    <source>
        <dbReference type="EnsemblMetazoa" id="ADIR004365-PA"/>
    </source>
</evidence>
<dbReference type="PANTHER" id="PTHR24260">
    <property type="match status" value="1"/>
</dbReference>
<dbReference type="Proteomes" id="UP000075884">
    <property type="component" value="Unassembled WGS sequence"/>
</dbReference>
<dbReference type="GO" id="GO:0006508">
    <property type="term" value="P:proteolysis"/>
    <property type="evidence" value="ECO:0007669"/>
    <property type="project" value="InterPro"/>
</dbReference>
<dbReference type="PANTHER" id="PTHR24260:SF147">
    <property type="entry name" value="EG:BACR7A4.3 PROTEIN-RELATED"/>
    <property type="match status" value="1"/>
</dbReference>
<evidence type="ECO:0000256" key="1">
    <source>
        <dbReference type="ARBA" id="ARBA00024195"/>
    </source>
</evidence>
<dbReference type="STRING" id="7168.A0A182N9N9"/>
<dbReference type="VEuPathDB" id="VectorBase:ADIR004365"/>
<evidence type="ECO:0000259" key="2">
    <source>
        <dbReference type="Pfam" id="PF00089"/>
    </source>
</evidence>
<reference evidence="4" key="1">
    <citation type="submission" date="2013-03" db="EMBL/GenBank/DDBJ databases">
        <title>The Genome Sequence of Anopheles dirus WRAIR2.</title>
        <authorList>
            <consortium name="The Broad Institute Genomics Platform"/>
            <person name="Neafsey D.E."/>
            <person name="Walton C."/>
            <person name="Walker B."/>
            <person name="Young S.K."/>
            <person name="Zeng Q."/>
            <person name="Gargeya S."/>
            <person name="Fitzgerald M."/>
            <person name="Haas B."/>
            <person name="Abouelleil A."/>
            <person name="Allen A.W."/>
            <person name="Alvarado L."/>
            <person name="Arachchi H.M."/>
            <person name="Berlin A.M."/>
            <person name="Chapman S.B."/>
            <person name="Gainer-Dewar J."/>
            <person name="Goldberg J."/>
            <person name="Griggs A."/>
            <person name="Gujja S."/>
            <person name="Hansen M."/>
            <person name="Howarth C."/>
            <person name="Imamovic A."/>
            <person name="Ireland A."/>
            <person name="Larimer J."/>
            <person name="McCowan C."/>
            <person name="Murphy C."/>
            <person name="Pearson M."/>
            <person name="Poon T.W."/>
            <person name="Priest M."/>
            <person name="Roberts A."/>
            <person name="Saif S."/>
            <person name="Shea T."/>
            <person name="Sisk P."/>
            <person name="Sykes S."/>
            <person name="Wortman J."/>
            <person name="Nusbaum C."/>
            <person name="Birren B."/>
        </authorList>
    </citation>
    <scope>NUCLEOTIDE SEQUENCE [LARGE SCALE GENOMIC DNA]</scope>
    <source>
        <strain evidence="4">WRAIR2</strain>
    </source>
</reference>
<keyword evidence="4" id="KW-1185">Reference proteome</keyword>
<name>A0A182N9N9_9DIPT</name>
<dbReference type="EnsemblMetazoa" id="ADIR004365-RA">
    <property type="protein sequence ID" value="ADIR004365-PA"/>
    <property type="gene ID" value="ADIR004365"/>
</dbReference>
<dbReference type="AlphaFoldDB" id="A0A182N9N9"/>
<dbReference type="Pfam" id="PF00089">
    <property type="entry name" value="Trypsin"/>
    <property type="match status" value="1"/>
</dbReference>
<reference evidence="3" key="2">
    <citation type="submission" date="2020-05" db="UniProtKB">
        <authorList>
            <consortium name="EnsemblMetazoa"/>
        </authorList>
    </citation>
    <scope>IDENTIFICATION</scope>
    <source>
        <strain evidence="3">WRAIR2</strain>
    </source>
</reference>
<dbReference type="InterPro" id="IPR009003">
    <property type="entry name" value="Peptidase_S1_PA"/>
</dbReference>
<feature type="domain" description="Peptidase S1" evidence="2">
    <location>
        <begin position="299"/>
        <end position="388"/>
    </location>
</feature>